<evidence type="ECO:0000256" key="1">
    <source>
        <dbReference type="ARBA" id="ARBA00007352"/>
    </source>
</evidence>
<dbReference type="GO" id="GO:0046872">
    <property type="term" value="F:metal ion binding"/>
    <property type="evidence" value="ECO:0007669"/>
    <property type="project" value="UniProtKB-KW"/>
</dbReference>
<evidence type="ECO:0000256" key="8">
    <source>
        <dbReference type="HAMAP-Rule" id="MF_02040"/>
    </source>
</evidence>
<dbReference type="PANTHER" id="PTHR42961">
    <property type="entry name" value="IRON-SULFUR PROTEIN NUBPL"/>
    <property type="match status" value="1"/>
</dbReference>
<organism evidence="10 11">
    <name type="scientific">Propioniferax innocua</name>
    <dbReference type="NCBI Taxonomy" id="1753"/>
    <lineage>
        <taxon>Bacteria</taxon>
        <taxon>Bacillati</taxon>
        <taxon>Actinomycetota</taxon>
        <taxon>Actinomycetes</taxon>
        <taxon>Propionibacteriales</taxon>
        <taxon>Propionibacteriaceae</taxon>
        <taxon>Propioniferax</taxon>
    </lineage>
</organism>
<dbReference type="InterPro" id="IPR044304">
    <property type="entry name" value="NUBPL-like"/>
</dbReference>
<gene>
    <name evidence="10" type="ORF">FB460_0702</name>
</gene>
<dbReference type="SUPFAM" id="SSF52540">
    <property type="entry name" value="P-loop containing nucleoside triphosphate hydrolases"/>
    <property type="match status" value="1"/>
</dbReference>
<dbReference type="InterPro" id="IPR019591">
    <property type="entry name" value="Mrp/NBP35_ATP-bd"/>
</dbReference>
<dbReference type="GO" id="GO:0005524">
    <property type="term" value="F:ATP binding"/>
    <property type="evidence" value="ECO:0007669"/>
    <property type="project" value="UniProtKB-UniRule"/>
</dbReference>
<dbReference type="Pfam" id="PF10609">
    <property type="entry name" value="ParA"/>
    <property type="match status" value="1"/>
</dbReference>
<dbReference type="HAMAP" id="MF_02040">
    <property type="entry name" value="Mrp_NBP35"/>
    <property type="match status" value="1"/>
</dbReference>
<dbReference type="PROSITE" id="PS01215">
    <property type="entry name" value="MRP"/>
    <property type="match status" value="1"/>
</dbReference>
<evidence type="ECO:0000256" key="2">
    <source>
        <dbReference type="ARBA" id="ARBA00008205"/>
    </source>
</evidence>
<keyword evidence="6 8" id="KW-0408">Iron</keyword>
<comment type="caution">
    <text evidence="10">The sequence shown here is derived from an EMBL/GenBank/DDBJ whole genome shotgun (WGS) entry which is preliminary data.</text>
</comment>
<keyword evidence="11" id="KW-1185">Reference proteome</keyword>
<evidence type="ECO:0000313" key="11">
    <source>
        <dbReference type="Proteomes" id="UP000316196"/>
    </source>
</evidence>
<dbReference type="Pfam" id="PF01883">
    <property type="entry name" value="FeS_assembly_P"/>
    <property type="match status" value="1"/>
</dbReference>
<dbReference type="InterPro" id="IPR033756">
    <property type="entry name" value="YlxH/NBP35"/>
</dbReference>
<comment type="subunit">
    <text evidence="8">Homodimer.</text>
</comment>
<dbReference type="GO" id="GO:0016226">
    <property type="term" value="P:iron-sulfur cluster assembly"/>
    <property type="evidence" value="ECO:0007669"/>
    <property type="project" value="InterPro"/>
</dbReference>
<dbReference type="EMBL" id="VFOR01000001">
    <property type="protein sequence ID" value="TQL62910.1"/>
    <property type="molecule type" value="Genomic_DNA"/>
</dbReference>
<dbReference type="Proteomes" id="UP000316196">
    <property type="component" value="Unassembled WGS sequence"/>
</dbReference>
<sequence>MADIKTNQPDHPKFEAVSAALATVQDPEIKRPITELGMVGSVEFTGDDVLVNILLTTQGCPLKGPIREDVTKAVSAVEGIGTVSVDLGVMSDEQRAELRKNLNGGRAARDIPFSRPGNLTRIIAVSSGKGGVGKSSVTVNLAMALAQRGRSVGILDADIYGHSVPVMLGVADARPTSIGDDEESMILPVPTLGLKVMSIGMLKPQRDQVVAWRGPILDRAIQQMLADVHWGDLDYLVLDLPPGTGDVAISIGQKLPNAEVVVVTTPQAAAAEVAERAGTMASMMKQKVIGVVENMAWLETPDGERMEIFGSGGGQHTADALTRRLGYDVPLMSQVPLDPKVRESGDEGVPIVAADDAAENTSAQEFAKIAETLDKKGRSLAGLQLGVTPT</sequence>
<dbReference type="InterPro" id="IPR002744">
    <property type="entry name" value="MIP18-like"/>
</dbReference>
<dbReference type="GO" id="GO:0051539">
    <property type="term" value="F:4 iron, 4 sulfur cluster binding"/>
    <property type="evidence" value="ECO:0007669"/>
    <property type="project" value="TreeGrafter"/>
</dbReference>
<comment type="function">
    <text evidence="8">Binds and transfers iron-sulfur (Fe-S) clusters to target apoproteins. Can hydrolyze ATP.</text>
</comment>
<reference evidence="10 11" key="1">
    <citation type="submission" date="2019-06" db="EMBL/GenBank/DDBJ databases">
        <title>Sequencing the genomes of 1000 actinobacteria strains.</title>
        <authorList>
            <person name="Klenk H.-P."/>
        </authorList>
    </citation>
    <scope>NUCLEOTIDE SEQUENCE [LARGE SCALE GENOMIC DNA]</scope>
    <source>
        <strain evidence="10 11">DSM 8251</strain>
    </source>
</reference>
<dbReference type="RefSeq" id="WP_142092691.1">
    <property type="nucleotide sequence ID" value="NZ_BAAAMD010000001.1"/>
</dbReference>
<keyword evidence="4 8" id="KW-0547">Nucleotide-binding</keyword>
<comment type="similarity">
    <text evidence="8">Belongs to the Mrp/NBP35 ATP-binding proteins family.</text>
</comment>
<evidence type="ECO:0000256" key="3">
    <source>
        <dbReference type="ARBA" id="ARBA00022723"/>
    </source>
</evidence>
<dbReference type="Gene3D" id="3.30.300.130">
    <property type="entry name" value="Fe-S cluster assembly (FSCA)"/>
    <property type="match status" value="1"/>
</dbReference>
<evidence type="ECO:0000256" key="7">
    <source>
        <dbReference type="ARBA" id="ARBA00023014"/>
    </source>
</evidence>
<protein>
    <recommendedName>
        <fullName evidence="8">Iron-sulfur cluster carrier protein</fullName>
    </recommendedName>
</protein>
<dbReference type="InterPro" id="IPR000808">
    <property type="entry name" value="Mrp-like_CS"/>
</dbReference>
<comment type="similarity">
    <text evidence="2">In the C-terminal section; belongs to the Mrp/NBP35 ATP-binding proteins family.</text>
</comment>
<feature type="binding site" evidence="8">
    <location>
        <begin position="128"/>
        <end position="135"/>
    </location>
    <ligand>
        <name>ATP</name>
        <dbReference type="ChEBI" id="CHEBI:30616"/>
    </ligand>
</feature>
<evidence type="ECO:0000256" key="4">
    <source>
        <dbReference type="ARBA" id="ARBA00022741"/>
    </source>
</evidence>
<dbReference type="AlphaFoldDB" id="A0A542ZRQ9"/>
<dbReference type="Gene3D" id="3.40.50.300">
    <property type="entry name" value="P-loop containing nucleotide triphosphate hydrolases"/>
    <property type="match status" value="1"/>
</dbReference>
<feature type="domain" description="MIP18 family-like" evidence="9">
    <location>
        <begin position="15"/>
        <end position="85"/>
    </location>
</feature>
<dbReference type="FunFam" id="3.40.50.300:FF:001119">
    <property type="entry name" value="Iron-sulfur cluster carrier protein"/>
    <property type="match status" value="1"/>
</dbReference>
<dbReference type="SUPFAM" id="SSF117916">
    <property type="entry name" value="Fe-S cluster assembly (FSCA) domain-like"/>
    <property type="match status" value="1"/>
</dbReference>
<accession>A0A542ZRQ9</accession>
<dbReference type="GO" id="GO:0140663">
    <property type="term" value="F:ATP-dependent FeS chaperone activity"/>
    <property type="evidence" value="ECO:0007669"/>
    <property type="project" value="InterPro"/>
</dbReference>
<keyword evidence="7 8" id="KW-0411">Iron-sulfur</keyword>
<evidence type="ECO:0000256" key="6">
    <source>
        <dbReference type="ARBA" id="ARBA00023004"/>
    </source>
</evidence>
<evidence type="ECO:0000259" key="9">
    <source>
        <dbReference type="Pfam" id="PF01883"/>
    </source>
</evidence>
<keyword evidence="5 8" id="KW-0067">ATP-binding</keyword>
<evidence type="ECO:0000256" key="5">
    <source>
        <dbReference type="ARBA" id="ARBA00022840"/>
    </source>
</evidence>
<dbReference type="CDD" id="cd02037">
    <property type="entry name" value="Mrp_NBP35"/>
    <property type="match status" value="1"/>
</dbReference>
<dbReference type="InterPro" id="IPR034904">
    <property type="entry name" value="FSCA_dom_sf"/>
</dbReference>
<dbReference type="PANTHER" id="PTHR42961:SF2">
    <property type="entry name" value="IRON-SULFUR PROTEIN NUBPL"/>
    <property type="match status" value="1"/>
</dbReference>
<proteinExistence type="inferred from homology"/>
<keyword evidence="8" id="KW-0378">Hydrolase</keyword>
<dbReference type="OrthoDB" id="9809679at2"/>
<dbReference type="InterPro" id="IPR027417">
    <property type="entry name" value="P-loop_NTPase"/>
</dbReference>
<name>A0A542ZRQ9_9ACTN</name>
<evidence type="ECO:0000313" key="10">
    <source>
        <dbReference type="EMBL" id="TQL62910.1"/>
    </source>
</evidence>
<comment type="similarity">
    <text evidence="1">In the N-terminal section; belongs to the MIP18 family.</text>
</comment>
<dbReference type="GO" id="GO:0016887">
    <property type="term" value="F:ATP hydrolysis activity"/>
    <property type="evidence" value="ECO:0007669"/>
    <property type="project" value="UniProtKB-UniRule"/>
</dbReference>
<keyword evidence="3 8" id="KW-0479">Metal-binding</keyword>